<dbReference type="EMBL" id="CP007264">
    <property type="protein sequence ID" value="AHL22678.1"/>
    <property type="molecule type" value="Genomic_DNA"/>
</dbReference>
<name>W8NTT2_9EURY</name>
<protein>
    <submittedName>
        <fullName evidence="1">Uncharacterized protein</fullName>
    </submittedName>
</protein>
<dbReference type="OrthoDB" id="94824at2157"/>
<sequence>MKLRTLAVVLGVLLVTAYSLAWLHERTLVHHGSSRVFWLEGENITSNGSNLSSILGDFRTLGFVEREVNGSVGMRLRYIPRALWATAGQCSIEGPLLITLSPNRTTSIEHISVRATLAGDGWADEIWPDFADPNPIVIPPKFEGGPSCPGESEESLCARFWAVKPLWGRKVRLYLHPDFTLLQNGSTCNGSVLLEVRVEYLVRTGFFTSRREAMVVRLPVKLHIYNLPEPTSRIVVRYKNETTVYPRP</sequence>
<accession>W8NTT2</accession>
<organism evidence="1 2">
    <name type="scientific">Thermococcus nautili</name>
    <dbReference type="NCBI Taxonomy" id="195522"/>
    <lineage>
        <taxon>Archaea</taxon>
        <taxon>Methanobacteriati</taxon>
        <taxon>Methanobacteriota</taxon>
        <taxon>Thermococci</taxon>
        <taxon>Thermococcales</taxon>
        <taxon>Thermococcaceae</taxon>
        <taxon>Thermococcus</taxon>
    </lineage>
</organism>
<dbReference type="KEGG" id="tnu:BD01_1061"/>
<gene>
    <name evidence="1" type="ORF">BD01_1061</name>
</gene>
<keyword evidence="2" id="KW-1185">Reference proteome</keyword>
<dbReference type="HOGENOM" id="CLU_1212645_0_0_2"/>
<dbReference type="AlphaFoldDB" id="W8NTT2"/>
<dbReference type="RefSeq" id="WP_042690731.1">
    <property type="nucleotide sequence ID" value="NZ_CP007264.1"/>
</dbReference>
<evidence type="ECO:0000313" key="1">
    <source>
        <dbReference type="EMBL" id="AHL22678.1"/>
    </source>
</evidence>
<reference evidence="1 2" key="1">
    <citation type="submission" date="2014-02" db="EMBL/GenBank/DDBJ databases">
        <title>Genome Sequence of an Hyperthermophilic Archaeon, Thermococcus nautili 30-1, producing viral vesicles.</title>
        <authorList>
            <person name="Oberto J."/>
            <person name="Gaudin M."/>
            <person name="Cossu M."/>
            <person name="Gorlas A."/>
            <person name="Slesarev A."/>
            <person name="Marguet E."/>
            <person name="Forterre P."/>
        </authorList>
    </citation>
    <scope>NUCLEOTIDE SEQUENCE [LARGE SCALE GENOMIC DNA]</scope>
    <source>
        <strain evidence="1 2">30-1</strain>
    </source>
</reference>
<dbReference type="Proteomes" id="UP000019434">
    <property type="component" value="Chromosome"/>
</dbReference>
<dbReference type="STRING" id="195522.BD01_1061"/>
<dbReference type="GeneID" id="24958526"/>
<evidence type="ECO:0000313" key="2">
    <source>
        <dbReference type="Proteomes" id="UP000019434"/>
    </source>
</evidence>
<proteinExistence type="predicted"/>
<dbReference type="eggNOG" id="arCOG14211">
    <property type="taxonomic scope" value="Archaea"/>
</dbReference>